<dbReference type="InterPro" id="IPR051532">
    <property type="entry name" value="Ester_Hydrolysis_Enzymes"/>
</dbReference>
<name>A0ABT4D1T1_9CLOT</name>
<organism evidence="2 3">
    <name type="scientific">Clostridium aestuarii</name>
    <dbReference type="NCBI Taxonomy" id="338193"/>
    <lineage>
        <taxon>Bacteria</taxon>
        <taxon>Bacillati</taxon>
        <taxon>Bacillota</taxon>
        <taxon>Clostridia</taxon>
        <taxon>Eubacteriales</taxon>
        <taxon>Clostridiaceae</taxon>
        <taxon>Clostridium</taxon>
    </lineage>
</organism>
<evidence type="ECO:0000313" key="2">
    <source>
        <dbReference type="EMBL" id="MCY6485205.1"/>
    </source>
</evidence>
<feature type="domain" description="SGNH hydrolase-type esterase" evidence="1">
    <location>
        <begin position="5"/>
        <end position="177"/>
    </location>
</feature>
<evidence type="ECO:0000313" key="3">
    <source>
        <dbReference type="Proteomes" id="UP001078443"/>
    </source>
</evidence>
<dbReference type="PANTHER" id="PTHR30383">
    <property type="entry name" value="THIOESTERASE 1/PROTEASE 1/LYSOPHOSPHOLIPASE L1"/>
    <property type="match status" value="1"/>
</dbReference>
<accession>A0ABT4D1T1</accession>
<dbReference type="SUPFAM" id="SSF52266">
    <property type="entry name" value="SGNH hydrolase"/>
    <property type="match status" value="1"/>
</dbReference>
<dbReference type="Proteomes" id="UP001078443">
    <property type="component" value="Unassembled WGS sequence"/>
</dbReference>
<dbReference type="RefSeq" id="WP_268041530.1">
    <property type="nucleotide sequence ID" value="NZ_JAPQER010000006.1"/>
</dbReference>
<proteinExistence type="predicted"/>
<dbReference type="Pfam" id="PF13472">
    <property type="entry name" value="Lipase_GDSL_2"/>
    <property type="match status" value="1"/>
</dbReference>
<dbReference type="PANTHER" id="PTHR30383:SF5">
    <property type="entry name" value="SGNH HYDROLASE-TYPE ESTERASE DOMAIN-CONTAINING PROTEIN"/>
    <property type="match status" value="1"/>
</dbReference>
<dbReference type="InterPro" id="IPR036514">
    <property type="entry name" value="SGNH_hydro_sf"/>
</dbReference>
<keyword evidence="3" id="KW-1185">Reference proteome</keyword>
<dbReference type="Gene3D" id="3.40.50.1110">
    <property type="entry name" value="SGNH hydrolase"/>
    <property type="match status" value="1"/>
</dbReference>
<reference evidence="2" key="1">
    <citation type="submission" date="2022-12" db="EMBL/GenBank/DDBJ databases">
        <authorList>
            <person name="Wang J."/>
        </authorList>
    </citation>
    <scope>NUCLEOTIDE SEQUENCE</scope>
    <source>
        <strain evidence="2">HY-45-18</strain>
    </source>
</reference>
<dbReference type="InterPro" id="IPR013830">
    <property type="entry name" value="SGNH_hydro"/>
</dbReference>
<sequence length="192" mass="21722">MKIVCIGDSLTFGYGVNKNYRWTTLINNSLNNVELINKGANGDSTAGMLMRFHTEVVLNAPSNVIIMGGTNDFLINSCLNNVKENIKLMIKEATTYNIQPIIGIQIPIKPDIAKQLWVSNINYSLINEKLKEYRAWVINFSKENNIQYIDFYSAFIYSENTADLYVDGIHPTSVGHTLMAEILLKVLNKIRN</sequence>
<protein>
    <submittedName>
        <fullName evidence="2">GDSL-type esterase/lipase family protein</fullName>
    </submittedName>
</protein>
<gene>
    <name evidence="2" type="ORF">OW763_12735</name>
</gene>
<evidence type="ECO:0000259" key="1">
    <source>
        <dbReference type="Pfam" id="PF13472"/>
    </source>
</evidence>
<comment type="caution">
    <text evidence="2">The sequence shown here is derived from an EMBL/GenBank/DDBJ whole genome shotgun (WGS) entry which is preliminary data.</text>
</comment>
<dbReference type="EMBL" id="JAPQER010000006">
    <property type="protein sequence ID" value="MCY6485205.1"/>
    <property type="molecule type" value="Genomic_DNA"/>
</dbReference>